<dbReference type="GO" id="GO:0009443">
    <property type="term" value="P:pyridoxal 5'-phosphate salvage"/>
    <property type="evidence" value="ECO:0007669"/>
    <property type="project" value="InterPro"/>
</dbReference>
<name>A0A8J6MAU2_9FIRM</name>
<dbReference type="Pfam" id="PF08543">
    <property type="entry name" value="Phos_pyr_kin"/>
    <property type="match status" value="1"/>
</dbReference>
<dbReference type="EC" id="2.7.1.35" evidence="1"/>
<keyword evidence="2 7" id="KW-0808">Transferase</keyword>
<keyword evidence="5" id="KW-0067">ATP-binding</keyword>
<dbReference type="Proteomes" id="UP000607645">
    <property type="component" value="Unassembled WGS sequence"/>
</dbReference>
<dbReference type="InterPro" id="IPR029056">
    <property type="entry name" value="Ribokinase-like"/>
</dbReference>
<evidence type="ECO:0000313" key="7">
    <source>
        <dbReference type="EMBL" id="MBC5735411.1"/>
    </source>
</evidence>
<dbReference type="GO" id="GO:0005829">
    <property type="term" value="C:cytosol"/>
    <property type="evidence" value="ECO:0007669"/>
    <property type="project" value="TreeGrafter"/>
</dbReference>
<dbReference type="PANTHER" id="PTHR10534">
    <property type="entry name" value="PYRIDOXAL KINASE"/>
    <property type="match status" value="1"/>
</dbReference>
<keyword evidence="3" id="KW-0547">Nucleotide-binding</keyword>
<proteinExistence type="predicted"/>
<dbReference type="GO" id="GO:0008478">
    <property type="term" value="F:pyridoxal kinase activity"/>
    <property type="evidence" value="ECO:0007669"/>
    <property type="project" value="UniProtKB-EC"/>
</dbReference>
<dbReference type="InterPro" id="IPR004625">
    <property type="entry name" value="PyrdxlKinase"/>
</dbReference>
<accession>A0A8J6MAU2</accession>
<keyword evidence="4 7" id="KW-0418">Kinase</keyword>
<reference evidence="7" key="1">
    <citation type="submission" date="2020-08" db="EMBL/GenBank/DDBJ databases">
        <title>Genome public.</title>
        <authorList>
            <person name="Liu C."/>
            <person name="Sun Q."/>
        </authorList>
    </citation>
    <scope>NUCLEOTIDE SEQUENCE</scope>
    <source>
        <strain evidence="7">NSJ-52</strain>
    </source>
</reference>
<dbReference type="InterPro" id="IPR013749">
    <property type="entry name" value="PM/HMP-P_kinase-1"/>
</dbReference>
<evidence type="ECO:0000313" key="8">
    <source>
        <dbReference type="Proteomes" id="UP000607645"/>
    </source>
</evidence>
<organism evidence="7 8">
    <name type="scientific">Lawsonibacter faecis</name>
    <dbReference type="NCBI Taxonomy" id="2763052"/>
    <lineage>
        <taxon>Bacteria</taxon>
        <taxon>Bacillati</taxon>
        <taxon>Bacillota</taxon>
        <taxon>Clostridia</taxon>
        <taxon>Eubacteriales</taxon>
        <taxon>Oscillospiraceae</taxon>
        <taxon>Lawsonibacter</taxon>
    </lineage>
</organism>
<dbReference type="AlphaFoldDB" id="A0A8J6MAU2"/>
<evidence type="ECO:0000256" key="5">
    <source>
        <dbReference type="ARBA" id="ARBA00022840"/>
    </source>
</evidence>
<feature type="domain" description="Pyridoxamine kinase/Phosphomethylpyrimidine kinase" evidence="6">
    <location>
        <begin position="75"/>
        <end position="262"/>
    </location>
</feature>
<gene>
    <name evidence="7" type="ORF">H8S62_00110</name>
</gene>
<evidence type="ECO:0000256" key="4">
    <source>
        <dbReference type="ARBA" id="ARBA00022777"/>
    </source>
</evidence>
<dbReference type="CDD" id="cd01173">
    <property type="entry name" value="pyridoxal_pyridoxamine_kinase"/>
    <property type="match status" value="1"/>
</dbReference>
<protein>
    <recommendedName>
        <fullName evidence="1">pyridoxal kinase</fullName>
        <ecNumber evidence="1">2.7.1.35</ecNumber>
    </recommendedName>
</protein>
<keyword evidence="8" id="KW-1185">Reference proteome</keyword>
<dbReference type="SUPFAM" id="SSF53613">
    <property type="entry name" value="Ribokinase-like"/>
    <property type="match status" value="1"/>
</dbReference>
<dbReference type="RefSeq" id="WP_186918114.1">
    <property type="nucleotide sequence ID" value="NZ_JACOPQ010000001.1"/>
</dbReference>
<dbReference type="Gene3D" id="3.40.1190.20">
    <property type="match status" value="1"/>
</dbReference>
<evidence type="ECO:0000259" key="6">
    <source>
        <dbReference type="Pfam" id="PF08543"/>
    </source>
</evidence>
<sequence length="284" mass="30222">MNAAPKVAAVHDLTGFGRCSLTVALPVLGAMGCQCCPVPTAYLSAHTGFPASERASFLDMTGQLPRTAEHWVELGVALDAIYSGFLSSAEQIGLLGEFIGRFRQAGTLVLVDPVMGDHGRAYRTYTGEMCEKMKSLCDRADLITPNLTEAALLLDEPYCASPGPDQVRRTLERLSLEGKRSVVITGVSAGEGQVGAACLDRETGRTCIAMSRREEGQYPGTGDLFASVLLGALLRGGELRNAAECAVEFVRGAVRRTLELGTPILEGVQFEGLLGALVNREEIT</sequence>
<dbReference type="GO" id="GO:0005524">
    <property type="term" value="F:ATP binding"/>
    <property type="evidence" value="ECO:0007669"/>
    <property type="project" value="UniProtKB-KW"/>
</dbReference>
<comment type="caution">
    <text evidence="7">The sequence shown here is derived from an EMBL/GenBank/DDBJ whole genome shotgun (WGS) entry which is preliminary data.</text>
</comment>
<dbReference type="EMBL" id="JACOPQ010000001">
    <property type="protein sequence ID" value="MBC5735411.1"/>
    <property type="molecule type" value="Genomic_DNA"/>
</dbReference>
<dbReference type="NCBIfam" id="NF005491">
    <property type="entry name" value="PRK07105.1"/>
    <property type="match status" value="1"/>
</dbReference>
<dbReference type="PROSITE" id="PS51257">
    <property type="entry name" value="PROKAR_LIPOPROTEIN"/>
    <property type="match status" value="1"/>
</dbReference>
<evidence type="ECO:0000256" key="3">
    <source>
        <dbReference type="ARBA" id="ARBA00022741"/>
    </source>
</evidence>
<evidence type="ECO:0000256" key="1">
    <source>
        <dbReference type="ARBA" id="ARBA00012104"/>
    </source>
</evidence>
<evidence type="ECO:0000256" key="2">
    <source>
        <dbReference type="ARBA" id="ARBA00022679"/>
    </source>
</evidence>
<dbReference type="PANTHER" id="PTHR10534:SF2">
    <property type="entry name" value="PYRIDOXAL KINASE"/>
    <property type="match status" value="1"/>
</dbReference>